<keyword evidence="7 8" id="KW-0472">Membrane</keyword>
<evidence type="ECO:0000256" key="1">
    <source>
        <dbReference type="ARBA" id="ARBA00004651"/>
    </source>
</evidence>
<keyword evidence="10" id="KW-1185">Reference proteome</keyword>
<protein>
    <submittedName>
        <fullName evidence="9">AzlC family protein</fullName>
    </submittedName>
</protein>
<keyword evidence="4" id="KW-1003">Cell membrane</keyword>
<proteinExistence type="inferred from homology"/>
<evidence type="ECO:0000256" key="4">
    <source>
        <dbReference type="ARBA" id="ARBA00022475"/>
    </source>
</evidence>
<evidence type="ECO:0000313" key="9">
    <source>
        <dbReference type="EMBL" id="PHP65095.1"/>
    </source>
</evidence>
<dbReference type="PANTHER" id="PTHR34979:SF1">
    <property type="entry name" value="INNER MEMBRANE PROTEIN YGAZ"/>
    <property type="match status" value="1"/>
</dbReference>
<evidence type="ECO:0000256" key="7">
    <source>
        <dbReference type="ARBA" id="ARBA00023136"/>
    </source>
</evidence>
<evidence type="ECO:0000256" key="6">
    <source>
        <dbReference type="ARBA" id="ARBA00022989"/>
    </source>
</evidence>
<name>A0A2G1QHU9_9HYPH</name>
<comment type="similarity">
    <text evidence="2">Belongs to the AzlC family.</text>
</comment>
<evidence type="ECO:0000256" key="3">
    <source>
        <dbReference type="ARBA" id="ARBA00022448"/>
    </source>
</evidence>
<accession>A0A2G1QHU9</accession>
<dbReference type="EMBL" id="PDVP01000019">
    <property type="protein sequence ID" value="PHP65095.1"/>
    <property type="molecule type" value="Genomic_DNA"/>
</dbReference>
<feature type="transmembrane region" description="Helical" evidence="8">
    <location>
        <begin position="228"/>
        <end position="245"/>
    </location>
</feature>
<evidence type="ECO:0000256" key="8">
    <source>
        <dbReference type="SAM" id="Phobius"/>
    </source>
</evidence>
<comment type="caution">
    <text evidence="9">The sequence shown here is derived from an EMBL/GenBank/DDBJ whole genome shotgun (WGS) entry which is preliminary data.</text>
</comment>
<dbReference type="RefSeq" id="WP_099308432.1">
    <property type="nucleotide sequence ID" value="NZ_PDVP01000019.1"/>
</dbReference>
<dbReference type="GO" id="GO:0005886">
    <property type="term" value="C:plasma membrane"/>
    <property type="evidence" value="ECO:0007669"/>
    <property type="project" value="UniProtKB-SubCell"/>
</dbReference>
<feature type="transmembrane region" description="Helical" evidence="8">
    <location>
        <begin position="148"/>
        <end position="173"/>
    </location>
</feature>
<keyword evidence="5 8" id="KW-0812">Transmembrane</keyword>
<dbReference type="PANTHER" id="PTHR34979">
    <property type="entry name" value="INNER MEMBRANE PROTEIN YGAZ"/>
    <property type="match status" value="1"/>
</dbReference>
<feature type="transmembrane region" description="Helical" evidence="8">
    <location>
        <begin position="55"/>
        <end position="78"/>
    </location>
</feature>
<evidence type="ECO:0000256" key="2">
    <source>
        <dbReference type="ARBA" id="ARBA00010735"/>
    </source>
</evidence>
<dbReference type="GO" id="GO:1903785">
    <property type="term" value="P:L-valine transmembrane transport"/>
    <property type="evidence" value="ECO:0007669"/>
    <property type="project" value="TreeGrafter"/>
</dbReference>
<keyword evidence="6 8" id="KW-1133">Transmembrane helix</keyword>
<dbReference type="AlphaFoldDB" id="A0A2G1QHU9"/>
<dbReference type="OrthoDB" id="7675159at2"/>
<dbReference type="Proteomes" id="UP000221168">
    <property type="component" value="Unassembled WGS sequence"/>
</dbReference>
<reference evidence="9 10" key="1">
    <citation type="submission" date="2017-10" db="EMBL/GenBank/DDBJ databases">
        <title>Sedimentibacterium mangrovi gen. nov., sp. nov., a novel member of family Phyllobacteriacea isolated from mangrove sediment.</title>
        <authorList>
            <person name="Liao H."/>
            <person name="Tian Y."/>
        </authorList>
    </citation>
    <scope>NUCLEOTIDE SEQUENCE [LARGE SCALE GENOMIC DNA]</scope>
    <source>
        <strain evidence="9 10">X9-2-2</strain>
    </source>
</reference>
<dbReference type="Pfam" id="PF03591">
    <property type="entry name" value="AzlC"/>
    <property type="match status" value="1"/>
</dbReference>
<organism evidence="9 10">
    <name type="scientific">Zhengella mangrovi</name>
    <dbReference type="NCBI Taxonomy" id="1982044"/>
    <lineage>
        <taxon>Bacteria</taxon>
        <taxon>Pseudomonadati</taxon>
        <taxon>Pseudomonadota</taxon>
        <taxon>Alphaproteobacteria</taxon>
        <taxon>Hyphomicrobiales</taxon>
        <taxon>Notoacmeibacteraceae</taxon>
        <taxon>Zhengella</taxon>
    </lineage>
</organism>
<keyword evidence="3" id="KW-0813">Transport</keyword>
<sequence>MTSSYSPETLETGDPSQPGPRWFLRGVRTAISLPGLLLCGAFIGFAAIARDTGLTLVEAVFMTAIIWALPAQIVLLGAMASGASLPAAAIAVTLTSVRLMPMVVSIVPEMRARGTRPWVLYLLSHFVAVTSWVLAMDRFRHVPRDRRTAFYGGIGATLVSGMLLVLAVVYGTAAVLPPMLAAGLVFLTPSYFLFSLWSSARERASHAAMLAGMVLGPLLHPLLPGFDLLAAGIIAGLGAFGLHLASERRGQGG</sequence>
<gene>
    <name evidence="9" type="ORF">CSC94_21275</name>
</gene>
<feature type="transmembrane region" description="Helical" evidence="8">
    <location>
        <begin position="85"/>
        <end position="106"/>
    </location>
</feature>
<feature type="transmembrane region" description="Helical" evidence="8">
    <location>
        <begin position="118"/>
        <end position="136"/>
    </location>
</feature>
<feature type="transmembrane region" description="Helical" evidence="8">
    <location>
        <begin position="179"/>
        <end position="197"/>
    </location>
</feature>
<feature type="transmembrane region" description="Helical" evidence="8">
    <location>
        <begin position="30"/>
        <end position="49"/>
    </location>
</feature>
<dbReference type="InterPro" id="IPR011606">
    <property type="entry name" value="Brnchd-chn_aa_trnsp_permease"/>
</dbReference>
<feature type="transmembrane region" description="Helical" evidence="8">
    <location>
        <begin position="204"/>
        <end position="222"/>
    </location>
</feature>
<evidence type="ECO:0000256" key="5">
    <source>
        <dbReference type="ARBA" id="ARBA00022692"/>
    </source>
</evidence>
<comment type="subcellular location">
    <subcellularLocation>
        <location evidence="1">Cell membrane</location>
        <topology evidence="1">Multi-pass membrane protein</topology>
    </subcellularLocation>
</comment>
<evidence type="ECO:0000313" key="10">
    <source>
        <dbReference type="Proteomes" id="UP000221168"/>
    </source>
</evidence>